<feature type="domain" description="HTH arsR-type" evidence="4">
    <location>
        <begin position="16"/>
        <end position="108"/>
    </location>
</feature>
<reference evidence="5" key="2">
    <citation type="journal article" date="2022" name="Microbiol. Resour. Announc.">
        <title>Metagenome Sequencing to Explore Phylogenomics of Terrestrial Cyanobacteria.</title>
        <authorList>
            <person name="Ward R.D."/>
            <person name="Stajich J.E."/>
            <person name="Johansen J.R."/>
            <person name="Huntemann M."/>
            <person name="Clum A."/>
            <person name="Foster B."/>
            <person name="Foster B."/>
            <person name="Roux S."/>
            <person name="Palaniappan K."/>
            <person name="Varghese N."/>
            <person name="Mukherjee S."/>
            <person name="Reddy T.B.K."/>
            <person name="Daum C."/>
            <person name="Copeland A."/>
            <person name="Chen I.A."/>
            <person name="Ivanova N.N."/>
            <person name="Kyrpides N.C."/>
            <person name="Shapiro N."/>
            <person name="Eloe-Fadrosh E.A."/>
            <person name="Pietrasiak N."/>
        </authorList>
    </citation>
    <scope>NUCLEOTIDE SEQUENCE</scope>
    <source>
        <strain evidence="5">CPER-KK1</strain>
    </source>
</reference>
<dbReference type="Pfam" id="PF12840">
    <property type="entry name" value="HTH_20"/>
    <property type="match status" value="1"/>
</dbReference>
<dbReference type="PROSITE" id="PS50987">
    <property type="entry name" value="HTH_ARSR_2"/>
    <property type="match status" value="1"/>
</dbReference>
<dbReference type="SUPFAM" id="SSF46785">
    <property type="entry name" value="Winged helix' DNA-binding domain"/>
    <property type="match status" value="1"/>
</dbReference>
<dbReference type="PANTHER" id="PTHR43132">
    <property type="entry name" value="ARSENICAL RESISTANCE OPERON REPRESSOR ARSR-RELATED"/>
    <property type="match status" value="1"/>
</dbReference>
<keyword evidence="3" id="KW-0804">Transcription</keyword>
<keyword evidence="2" id="KW-0238">DNA-binding</keyword>
<organism evidence="5 6">
    <name type="scientific">Symplocastrum torsivum CPER-KK1</name>
    <dbReference type="NCBI Taxonomy" id="450513"/>
    <lineage>
        <taxon>Bacteria</taxon>
        <taxon>Bacillati</taxon>
        <taxon>Cyanobacteriota</taxon>
        <taxon>Cyanophyceae</taxon>
        <taxon>Oscillatoriophycideae</taxon>
        <taxon>Oscillatoriales</taxon>
        <taxon>Microcoleaceae</taxon>
        <taxon>Symplocastrum</taxon>
    </lineage>
</organism>
<dbReference type="GO" id="GO:0003700">
    <property type="term" value="F:DNA-binding transcription factor activity"/>
    <property type="evidence" value="ECO:0007669"/>
    <property type="project" value="InterPro"/>
</dbReference>
<proteinExistence type="predicted"/>
<evidence type="ECO:0000256" key="2">
    <source>
        <dbReference type="ARBA" id="ARBA00023125"/>
    </source>
</evidence>
<dbReference type="GO" id="GO:0003677">
    <property type="term" value="F:DNA binding"/>
    <property type="evidence" value="ECO:0007669"/>
    <property type="project" value="UniProtKB-KW"/>
</dbReference>
<dbReference type="InterPro" id="IPR001845">
    <property type="entry name" value="HTH_ArsR_DNA-bd_dom"/>
</dbReference>
<name>A0A951PJC2_9CYAN</name>
<dbReference type="PANTHER" id="PTHR43132:SF2">
    <property type="entry name" value="ARSENICAL RESISTANCE OPERON REPRESSOR ARSR-RELATED"/>
    <property type="match status" value="1"/>
</dbReference>
<evidence type="ECO:0000313" key="6">
    <source>
        <dbReference type="Proteomes" id="UP000753908"/>
    </source>
</evidence>
<evidence type="ECO:0000256" key="1">
    <source>
        <dbReference type="ARBA" id="ARBA00023015"/>
    </source>
</evidence>
<accession>A0A951PJC2</accession>
<dbReference type="CDD" id="cd00090">
    <property type="entry name" value="HTH_ARSR"/>
    <property type="match status" value="1"/>
</dbReference>
<dbReference type="AlphaFoldDB" id="A0A951PJC2"/>
<keyword evidence="1" id="KW-0805">Transcription regulation</keyword>
<dbReference type="NCBIfam" id="NF033788">
    <property type="entry name" value="HTH_metalloreg"/>
    <property type="match status" value="1"/>
</dbReference>
<gene>
    <name evidence="5" type="ORF">KME25_11020</name>
</gene>
<dbReference type="PRINTS" id="PR00778">
    <property type="entry name" value="HTHARSR"/>
</dbReference>
<evidence type="ECO:0000313" key="5">
    <source>
        <dbReference type="EMBL" id="MBW4544960.1"/>
    </source>
</evidence>
<dbReference type="Gene3D" id="1.10.10.10">
    <property type="entry name" value="Winged helix-like DNA-binding domain superfamily/Winged helix DNA-binding domain"/>
    <property type="match status" value="1"/>
</dbReference>
<dbReference type="SMART" id="SM00418">
    <property type="entry name" value="HTH_ARSR"/>
    <property type="match status" value="1"/>
</dbReference>
<comment type="caution">
    <text evidence="5">The sequence shown here is derived from an EMBL/GenBank/DDBJ whole genome shotgun (WGS) entry which is preliminary data.</text>
</comment>
<evidence type="ECO:0000256" key="3">
    <source>
        <dbReference type="ARBA" id="ARBA00023163"/>
    </source>
</evidence>
<dbReference type="InterPro" id="IPR011991">
    <property type="entry name" value="ArsR-like_HTH"/>
</dbReference>
<dbReference type="InterPro" id="IPR036390">
    <property type="entry name" value="WH_DNA-bd_sf"/>
</dbReference>
<dbReference type="Proteomes" id="UP000753908">
    <property type="component" value="Unassembled WGS sequence"/>
</dbReference>
<evidence type="ECO:0000259" key="4">
    <source>
        <dbReference type="PROSITE" id="PS50987"/>
    </source>
</evidence>
<sequence>MTEKSDNTRAMPLPVAPQDDSLIRAKIFAALSDPTRLRIVELLAQEEEMSGTDIANKLEISLALFCHHSKALAEAGLIRQRKDGQTKYNSLNCDLLNACLKSLTNKGE</sequence>
<dbReference type="InterPro" id="IPR036388">
    <property type="entry name" value="WH-like_DNA-bd_sf"/>
</dbReference>
<dbReference type="EMBL" id="JAHHIF010000012">
    <property type="protein sequence ID" value="MBW4544960.1"/>
    <property type="molecule type" value="Genomic_DNA"/>
</dbReference>
<dbReference type="InterPro" id="IPR051011">
    <property type="entry name" value="Metal_resp_trans_reg"/>
</dbReference>
<reference evidence="5" key="1">
    <citation type="submission" date="2021-05" db="EMBL/GenBank/DDBJ databases">
        <authorList>
            <person name="Pietrasiak N."/>
            <person name="Ward R."/>
            <person name="Stajich J.E."/>
            <person name="Kurbessoian T."/>
        </authorList>
    </citation>
    <scope>NUCLEOTIDE SEQUENCE</scope>
    <source>
        <strain evidence="5">CPER-KK1</strain>
    </source>
</reference>
<protein>
    <submittedName>
        <fullName evidence="5">Metalloregulator ArsR/SmtB family transcription factor</fullName>
    </submittedName>
</protein>